<feature type="compositionally biased region" description="Basic and acidic residues" evidence="1">
    <location>
        <begin position="39"/>
        <end position="69"/>
    </location>
</feature>
<accession>A0A5N4D6M7</accession>
<evidence type="ECO:0000313" key="2">
    <source>
        <dbReference type="EMBL" id="KAB1266720.1"/>
    </source>
</evidence>
<gene>
    <name evidence="2" type="ORF">Cadr_000018104</name>
</gene>
<comment type="caution">
    <text evidence="2">The sequence shown here is derived from an EMBL/GenBank/DDBJ whole genome shotgun (WGS) entry which is preliminary data.</text>
</comment>
<dbReference type="AlphaFoldDB" id="A0A5N4D6M7"/>
<dbReference type="Proteomes" id="UP000299084">
    <property type="component" value="Unassembled WGS sequence"/>
</dbReference>
<feature type="region of interest" description="Disordered" evidence="1">
    <location>
        <begin position="25"/>
        <end position="106"/>
    </location>
</feature>
<organism evidence="2 3">
    <name type="scientific">Camelus dromedarius</name>
    <name type="common">Dromedary</name>
    <name type="synonym">Arabian camel</name>
    <dbReference type="NCBI Taxonomy" id="9838"/>
    <lineage>
        <taxon>Eukaryota</taxon>
        <taxon>Metazoa</taxon>
        <taxon>Chordata</taxon>
        <taxon>Craniata</taxon>
        <taxon>Vertebrata</taxon>
        <taxon>Euteleostomi</taxon>
        <taxon>Mammalia</taxon>
        <taxon>Eutheria</taxon>
        <taxon>Laurasiatheria</taxon>
        <taxon>Artiodactyla</taxon>
        <taxon>Tylopoda</taxon>
        <taxon>Camelidae</taxon>
        <taxon>Camelus</taxon>
    </lineage>
</organism>
<evidence type="ECO:0000313" key="3">
    <source>
        <dbReference type="Proteomes" id="UP000299084"/>
    </source>
</evidence>
<name>A0A5N4D6M7_CAMDR</name>
<feature type="region of interest" description="Disordered" evidence="1">
    <location>
        <begin position="185"/>
        <end position="205"/>
    </location>
</feature>
<dbReference type="EMBL" id="JWIN03000015">
    <property type="protein sequence ID" value="KAB1266720.1"/>
    <property type="molecule type" value="Genomic_DNA"/>
</dbReference>
<reference evidence="2 3" key="1">
    <citation type="journal article" date="2019" name="Mol. Ecol. Resour.">
        <title>Improving Illumina assemblies with Hi-C and long reads: an example with the North African dromedary.</title>
        <authorList>
            <person name="Elbers J.P."/>
            <person name="Rogers M.F."/>
            <person name="Perelman P.L."/>
            <person name="Proskuryakova A.A."/>
            <person name="Serdyukova N.A."/>
            <person name="Johnson W.E."/>
            <person name="Horin P."/>
            <person name="Corander J."/>
            <person name="Murphy D."/>
            <person name="Burger P.A."/>
        </authorList>
    </citation>
    <scope>NUCLEOTIDE SEQUENCE [LARGE SCALE GENOMIC DNA]</scope>
    <source>
        <strain evidence="2">Drom800</strain>
        <tissue evidence="2">Blood</tissue>
    </source>
</reference>
<protein>
    <submittedName>
        <fullName evidence="2">Uncharacterized protein</fullName>
    </submittedName>
</protein>
<sequence>MIGPVVPGPDSVRYPCQPQAVAWDPLPAHPRPAFTGQAFRRDSYSPKRQEATSKGGEKLRMMVGKEQERPGGAQTKGSKKQIPRLELGADSTLEHTPGKRDHLRRWNPMSPAGCSPEHSMVVVADRHADRAGRGKEQAFGVVIDLESWMRRVKLLRRGLSAQLGNRPAWGGGGWGLAEERRSGWENGDVRSGAGPTVQPGTAFLG</sequence>
<proteinExistence type="predicted"/>
<evidence type="ECO:0000256" key="1">
    <source>
        <dbReference type="SAM" id="MobiDB-lite"/>
    </source>
</evidence>
<keyword evidence="3" id="KW-1185">Reference proteome</keyword>